<evidence type="ECO:0000256" key="5">
    <source>
        <dbReference type="ARBA" id="ARBA00022679"/>
    </source>
</evidence>
<evidence type="ECO:0000256" key="8">
    <source>
        <dbReference type="ARBA" id="ARBA00022989"/>
    </source>
</evidence>
<keyword evidence="12" id="KW-0119">Carbohydrate metabolism</keyword>
<dbReference type="OMA" id="PPCEAIG"/>
<dbReference type="PIRSF" id="PIRSF009360">
    <property type="entry name" value="UCP009360"/>
    <property type="match status" value="1"/>
</dbReference>
<accession>A0A0K9Q544</accession>
<dbReference type="AlphaFoldDB" id="A0A0K9Q544"/>
<evidence type="ECO:0000256" key="14">
    <source>
        <dbReference type="SAM" id="Phobius"/>
    </source>
</evidence>
<keyword evidence="4 15" id="KW-0328">Glycosyltransferase</keyword>
<dbReference type="Pfam" id="PF10250">
    <property type="entry name" value="O-FucT"/>
    <property type="match status" value="1"/>
</dbReference>
<comment type="similarity">
    <text evidence="3">Belongs to the glycosyltransferase GT106 family.</text>
</comment>
<name>A0A0K9Q544_ZOSMR</name>
<keyword evidence="10" id="KW-0325">Glycoprotein</keyword>
<keyword evidence="11" id="KW-0294">Fucose metabolism</keyword>
<evidence type="ECO:0000256" key="3">
    <source>
        <dbReference type="ARBA" id="ARBA00007737"/>
    </source>
</evidence>
<evidence type="ECO:0000256" key="2">
    <source>
        <dbReference type="ARBA" id="ARBA00004881"/>
    </source>
</evidence>
<dbReference type="GO" id="GO:0016020">
    <property type="term" value="C:membrane"/>
    <property type="evidence" value="ECO:0007669"/>
    <property type="project" value="UniProtKB-SubCell"/>
</dbReference>
<proteinExistence type="inferred from homology"/>
<feature type="transmembrane region" description="Helical" evidence="14">
    <location>
        <begin position="52"/>
        <end position="71"/>
    </location>
</feature>
<evidence type="ECO:0000256" key="6">
    <source>
        <dbReference type="ARBA" id="ARBA00022692"/>
    </source>
</evidence>
<gene>
    <name evidence="15" type="ORF">ZOSMA_112G00270</name>
</gene>
<dbReference type="GO" id="GO:0005737">
    <property type="term" value="C:cytoplasm"/>
    <property type="evidence" value="ECO:0000318"/>
    <property type="project" value="GO_Central"/>
</dbReference>
<keyword evidence="8 14" id="KW-1133">Transmembrane helix</keyword>
<evidence type="ECO:0000313" key="16">
    <source>
        <dbReference type="Proteomes" id="UP000036987"/>
    </source>
</evidence>
<reference evidence="16" key="1">
    <citation type="journal article" date="2016" name="Nature">
        <title>The genome of the seagrass Zostera marina reveals angiosperm adaptation to the sea.</title>
        <authorList>
            <person name="Olsen J.L."/>
            <person name="Rouze P."/>
            <person name="Verhelst B."/>
            <person name="Lin Y.-C."/>
            <person name="Bayer T."/>
            <person name="Collen J."/>
            <person name="Dattolo E."/>
            <person name="De Paoli E."/>
            <person name="Dittami S."/>
            <person name="Maumus F."/>
            <person name="Michel G."/>
            <person name="Kersting A."/>
            <person name="Lauritano C."/>
            <person name="Lohaus R."/>
            <person name="Toepel M."/>
            <person name="Tonon T."/>
            <person name="Vanneste K."/>
            <person name="Amirebrahimi M."/>
            <person name="Brakel J."/>
            <person name="Bostroem C."/>
            <person name="Chovatia M."/>
            <person name="Grimwood J."/>
            <person name="Jenkins J.W."/>
            <person name="Jueterbock A."/>
            <person name="Mraz A."/>
            <person name="Stam W.T."/>
            <person name="Tice H."/>
            <person name="Bornberg-Bauer E."/>
            <person name="Green P.J."/>
            <person name="Pearson G.A."/>
            <person name="Procaccini G."/>
            <person name="Duarte C.M."/>
            <person name="Schmutz J."/>
            <person name="Reusch T.B.H."/>
            <person name="Van de Peer Y."/>
        </authorList>
    </citation>
    <scope>NUCLEOTIDE SEQUENCE [LARGE SCALE GENOMIC DNA]</scope>
    <source>
        <strain evidence="16">cv. Finnish</strain>
    </source>
</reference>
<comment type="caution">
    <text evidence="15">The sequence shown here is derived from an EMBL/GenBank/DDBJ whole genome shotgun (WGS) entry which is preliminary data.</text>
</comment>
<evidence type="ECO:0000256" key="11">
    <source>
        <dbReference type="ARBA" id="ARBA00023253"/>
    </source>
</evidence>
<dbReference type="PANTHER" id="PTHR31741:SF106">
    <property type="entry name" value="(WILD MALAYSIAN BANANA) HYPOTHETICAL PROTEIN"/>
    <property type="match status" value="1"/>
</dbReference>
<keyword evidence="9 14" id="KW-0472">Membrane</keyword>
<keyword evidence="16" id="KW-1185">Reference proteome</keyword>
<dbReference type="Proteomes" id="UP000036987">
    <property type="component" value="Unassembled WGS sequence"/>
</dbReference>
<sequence>MAEKRSKLSYITVPSQVTRKLSLQSLLLVSLSKSSGATRPGFFSIRNPRSLLQIIFLLCIALFSFTLVFHLDPPCEAIGNRSFLFSSSEGDGDVFWKQPDGMGYRPCLEFSRNYSEATDAIMRNRRKYLIVVVNGGLNQQRNQIVDAVVIARILGAALVVPVMQVNMIWRDFSEFPDIFDWTHFKKVLADDVRIVSTLPASHIGTTPDEETQTPLHVSPERIRSMYLKKLEIVGVLLLRGIDSRLSKELSPDLQKLRCKVAFEALRFSPAISEIGNRFAERMRNKGPYLALHLRLEKDVWVRTGCFPGLTPKHDESIRAARIKNPRFLTGRTNLTSYARKVSGLCPLTSVEITRFLKAMDAPRNTRIYWAGGEPFGGPDALRPIMDEFPLLYNKENISLPGELDAFANRSSILAAIDYIVSEKSDIFMQSHGGNMGRALQGHRTYNGHKKNLIPNKRHLIKYFLSTTISESEFNSVVKKLHTGPTGLPEIRKFRHPGHDVTAYPIPECMCTGQQPQSN</sequence>
<dbReference type="InterPro" id="IPR024709">
    <property type="entry name" value="FucosylTrfase_pln"/>
</dbReference>
<evidence type="ECO:0000256" key="10">
    <source>
        <dbReference type="ARBA" id="ARBA00023180"/>
    </source>
</evidence>
<keyword evidence="7" id="KW-0735">Signal-anchor</keyword>
<organism evidence="15 16">
    <name type="scientific">Zostera marina</name>
    <name type="common">Eelgrass</name>
    <dbReference type="NCBI Taxonomy" id="29655"/>
    <lineage>
        <taxon>Eukaryota</taxon>
        <taxon>Viridiplantae</taxon>
        <taxon>Streptophyta</taxon>
        <taxon>Embryophyta</taxon>
        <taxon>Tracheophyta</taxon>
        <taxon>Spermatophyta</taxon>
        <taxon>Magnoliopsida</taxon>
        <taxon>Liliopsida</taxon>
        <taxon>Zosteraceae</taxon>
        <taxon>Zostera</taxon>
    </lineage>
</organism>
<dbReference type="OrthoDB" id="2016498at2759"/>
<protein>
    <recommendedName>
        <fullName evidence="13">O-fucosyltransferase family protein</fullName>
    </recommendedName>
</protein>
<dbReference type="GO" id="GO:0016757">
    <property type="term" value="F:glycosyltransferase activity"/>
    <property type="evidence" value="ECO:0007669"/>
    <property type="project" value="UniProtKB-KW"/>
</dbReference>
<evidence type="ECO:0000256" key="1">
    <source>
        <dbReference type="ARBA" id="ARBA00004606"/>
    </source>
</evidence>
<evidence type="ECO:0000256" key="12">
    <source>
        <dbReference type="ARBA" id="ARBA00023277"/>
    </source>
</evidence>
<dbReference type="PANTHER" id="PTHR31741">
    <property type="entry name" value="OS02G0726500 PROTEIN-RELATED"/>
    <property type="match status" value="1"/>
</dbReference>
<evidence type="ECO:0000256" key="7">
    <source>
        <dbReference type="ARBA" id="ARBA00022968"/>
    </source>
</evidence>
<dbReference type="EMBL" id="LFYR01000145">
    <property type="protein sequence ID" value="KMZ75612.1"/>
    <property type="molecule type" value="Genomic_DNA"/>
</dbReference>
<dbReference type="CDD" id="cd11299">
    <property type="entry name" value="O-FucT_plant"/>
    <property type="match status" value="1"/>
</dbReference>
<evidence type="ECO:0000256" key="4">
    <source>
        <dbReference type="ARBA" id="ARBA00022676"/>
    </source>
</evidence>
<evidence type="ECO:0000256" key="9">
    <source>
        <dbReference type="ARBA" id="ARBA00023136"/>
    </source>
</evidence>
<keyword evidence="6 14" id="KW-0812">Transmembrane</keyword>
<dbReference type="InterPro" id="IPR019378">
    <property type="entry name" value="GDP-Fuc_O-FucTrfase"/>
</dbReference>
<dbReference type="GO" id="GO:0006004">
    <property type="term" value="P:fucose metabolic process"/>
    <property type="evidence" value="ECO:0007669"/>
    <property type="project" value="UniProtKB-KW"/>
</dbReference>
<comment type="pathway">
    <text evidence="2">Glycan metabolism.</text>
</comment>
<evidence type="ECO:0000313" key="15">
    <source>
        <dbReference type="EMBL" id="KMZ75612.1"/>
    </source>
</evidence>
<keyword evidence="5 15" id="KW-0808">Transferase</keyword>
<evidence type="ECO:0000256" key="13">
    <source>
        <dbReference type="ARBA" id="ARBA00030350"/>
    </source>
</evidence>
<comment type="subcellular location">
    <subcellularLocation>
        <location evidence="1">Membrane</location>
        <topology evidence="1">Single-pass type II membrane protein</topology>
    </subcellularLocation>
</comment>